<reference evidence="1" key="1">
    <citation type="submission" date="2022-01" db="EMBL/GenBank/DDBJ databases">
        <title>Collection of gut derived symbiotic bacterial strains cultured from healthy donors.</title>
        <authorList>
            <person name="Lin H."/>
            <person name="Kohout C."/>
            <person name="Waligurski E."/>
            <person name="Pamer E.G."/>
        </authorList>
    </citation>
    <scope>NUCLEOTIDE SEQUENCE</scope>
    <source>
        <strain evidence="1">DFI.6.55</strain>
    </source>
</reference>
<proteinExistence type="predicted"/>
<accession>A0AAW5BZ60</accession>
<dbReference type="EMBL" id="JAKNGE010000032">
    <property type="protein sequence ID" value="MCG4748084.1"/>
    <property type="molecule type" value="Genomic_DNA"/>
</dbReference>
<sequence length="70" mass="8233">MDLIHIAIVEDELLFVQQLKEYIGRYEKDRWRRIKVTTFADGCSALTDKSQIGILASGVIKWKQRSYRCQ</sequence>
<protein>
    <recommendedName>
        <fullName evidence="3">Response regulator</fullName>
    </recommendedName>
</protein>
<evidence type="ECO:0000313" key="2">
    <source>
        <dbReference type="Proteomes" id="UP001299608"/>
    </source>
</evidence>
<name>A0AAW5BZ60_9FIRM</name>
<comment type="caution">
    <text evidence="1">The sequence shown here is derived from an EMBL/GenBank/DDBJ whole genome shotgun (WGS) entry which is preliminary data.</text>
</comment>
<evidence type="ECO:0008006" key="3">
    <source>
        <dbReference type="Google" id="ProtNLM"/>
    </source>
</evidence>
<evidence type="ECO:0000313" key="1">
    <source>
        <dbReference type="EMBL" id="MCG4748084.1"/>
    </source>
</evidence>
<organism evidence="1 2">
    <name type="scientific">Enterocloster aldenensis</name>
    <dbReference type="NCBI Taxonomy" id="358742"/>
    <lineage>
        <taxon>Bacteria</taxon>
        <taxon>Bacillati</taxon>
        <taxon>Bacillota</taxon>
        <taxon>Clostridia</taxon>
        <taxon>Lachnospirales</taxon>
        <taxon>Lachnospiraceae</taxon>
        <taxon>Enterocloster</taxon>
    </lineage>
</organism>
<dbReference type="Proteomes" id="UP001299608">
    <property type="component" value="Unassembled WGS sequence"/>
</dbReference>
<dbReference type="RefSeq" id="WP_173905921.1">
    <property type="nucleotide sequence ID" value="NZ_JAAITT010000002.1"/>
</dbReference>
<gene>
    <name evidence="1" type="ORF">L0N08_21940</name>
</gene>
<dbReference type="AlphaFoldDB" id="A0AAW5BZ60"/>